<dbReference type="EMBL" id="BK016159">
    <property type="protein sequence ID" value="DAF99036.1"/>
    <property type="molecule type" value="Genomic_DNA"/>
</dbReference>
<sequence length="107" mass="12209">MSDYIERKDIRQWCEDNVLGAVFLDGMTTIKELIKYTDDLPAADVTPVKHGTWEKTNTDGFLRCSVCHDCYIEEIWLDGEKERWNFCPHCGAKMDGGDDDAESADNV</sequence>
<accession>A0A8S5UX63</accession>
<proteinExistence type="predicted"/>
<name>A0A8S5UX63_9CAUD</name>
<organism evidence="1">
    <name type="scientific">Siphoviridae sp. ctDmR33</name>
    <dbReference type="NCBI Taxonomy" id="2825389"/>
    <lineage>
        <taxon>Viruses</taxon>
        <taxon>Duplodnaviria</taxon>
        <taxon>Heunggongvirae</taxon>
        <taxon>Uroviricota</taxon>
        <taxon>Caudoviricetes</taxon>
    </lineage>
</organism>
<evidence type="ECO:0000313" key="1">
    <source>
        <dbReference type="EMBL" id="DAF99036.1"/>
    </source>
</evidence>
<reference evidence="1" key="1">
    <citation type="journal article" date="2021" name="Proc. Natl. Acad. Sci. U.S.A.">
        <title>A Catalog of Tens of Thousands of Viruses from Human Metagenomes Reveals Hidden Associations with Chronic Diseases.</title>
        <authorList>
            <person name="Tisza M.J."/>
            <person name="Buck C.B."/>
        </authorList>
    </citation>
    <scope>NUCLEOTIDE SEQUENCE</scope>
    <source>
        <strain evidence="1">CtDmR33</strain>
    </source>
</reference>
<protein>
    <submittedName>
        <fullName evidence="1">Zinc-ribbon domain protein</fullName>
    </submittedName>
</protein>